<dbReference type="KEGG" id="csb:CLSA_c42140"/>
<keyword evidence="3" id="KW-1185">Reference proteome</keyword>
<dbReference type="AlphaFoldDB" id="U5MWJ3"/>
<organism evidence="2 3">
    <name type="scientific">Clostridium saccharobutylicum DSM 13864</name>
    <dbReference type="NCBI Taxonomy" id="1345695"/>
    <lineage>
        <taxon>Bacteria</taxon>
        <taxon>Bacillati</taxon>
        <taxon>Bacillota</taxon>
        <taxon>Clostridia</taxon>
        <taxon>Eubacteriales</taxon>
        <taxon>Clostridiaceae</taxon>
        <taxon>Clostridium</taxon>
    </lineage>
</organism>
<sequence length="225" mass="23912">MKMKKLLSIGALGLVMACSTSVASFAADTKSLSSDEKAIIVAMAKEYKNGGSILGIDKNTTTSSAIGINTNAIKNELENYENGKRLLNHLDLNGTVNDNAHSVVEAIINKCHEVGGNDADARDAEFKILRGQIIDVVNDVLAFDKATGTDRANKETKLKNLLANSEYSVTLGKNSDGATTVSVEKKDGTIALQVSMNDAEKIRDILNTLTLADLEDINAGNNILG</sequence>
<protein>
    <recommendedName>
        <fullName evidence="4">Lipoprotein</fullName>
    </recommendedName>
</protein>
<proteinExistence type="predicted"/>
<dbReference type="EMBL" id="CP006721">
    <property type="protein sequence ID" value="AGX45174.1"/>
    <property type="molecule type" value="Genomic_DNA"/>
</dbReference>
<evidence type="ECO:0008006" key="4">
    <source>
        <dbReference type="Google" id="ProtNLM"/>
    </source>
</evidence>
<accession>U5MWJ3</accession>
<reference evidence="2 3" key="1">
    <citation type="journal article" date="2013" name="Genome Announc.">
        <title>Complete Genome Sequence of the Solvent Producer Clostridium saccharobutylicum NCP262 (DSM 13864).</title>
        <authorList>
            <person name="Poehlein A."/>
            <person name="Hartwich K."/>
            <person name="Krabben P."/>
            <person name="Ehrenreich A."/>
            <person name="Liebl W."/>
            <person name="Durre P."/>
            <person name="Gottschalk G."/>
            <person name="Daniel R."/>
        </authorList>
    </citation>
    <scope>NUCLEOTIDE SEQUENCE [LARGE SCALE GENOMIC DNA]</scope>
    <source>
        <strain evidence="2">DSM 13864</strain>
    </source>
</reference>
<evidence type="ECO:0000313" key="2">
    <source>
        <dbReference type="EMBL" id="AGX45174.1"/>
    </source>
</evidence>
<keyword evidence="1" id="KW-0732">Signal</keyword>
<gene>
    <name evidence="2" type="ORF">CLSA_c42140</name>
</gene>
<dbReference type="Proteomes" id="UP000017118">
    <property type="component" value="Chromosome"/>
</dbReference>
<dbReference type="PATRIC" id="fig|1345695.10.peg.2107"/>
<feature type="chain" id="PRO_5009976518" description="Lipoprotein" evidence="1">
    <location>
        <begin position="27"/>
        <end position="225"/>
    </location>
</feature>
<dbReference type="GeneID" id="55476493"/>
<name>U5MWJ3_CLOSA</name>
<dbReference type="PROSITE" id="PS51257">
    <property type="entry name" value="PROKAR_LIPOPROTEIN"/>
    <property type="match status" value="1"/>
</dbReference>
<dbReference type="RefSeq" id="WP_022750179.1">
    <property type="nucleotide sequence ID" value="NC_022571.1"/>
</dbReference>
<evidence type="ECO:0000313" key="3">
    <source>
        <dbReference type="Proteomes" id="UP000017118"/>
    </source>
</evidence>
<dbReference type="HOGENOM" id="CLU_1313635_0_0_9"/>
<evidence type="ECO:0000256" key="1">
    <source>
        <dbReference type="SAM" id="SignalP"/>
    </source>
</evidence>
<dbReference type="OrthoDB" id="1934618at2"/>
<feature type="signal peptide" evidence="1">
    <location>
        <begin position="1"/>
        <end position="26"/>
    </location>
</feature>